<gene>
    <name evidence="2" type="ORF">GCM10009675_45350</name>
</gene>
<comment type="caution">
    <text evidence="2">The sequence shown here is derived from an EMBL/GenBank/DDBJ whole genome shotgun (WGS) entry which is preliminary data.</text>
</comment>
<feature type="region of interest" description="Disordered" evidence="1">
    <location>
        <begin position="1"/>
        <end position="30"/>
    </location>
</feature>
<organism evidence="2 3">
    <name type="scientific">Prauserella alba</name>
    <dbReference type="NCBI Taxonomy" id="176898"/>
    <lineage>
        <taxon>Bacteria</taxon>
        <taxon>Bacillati</taxon>
        <taxon>Actinomycetota</taxon>
        <taxon>Actinomycetes</taxon>
        <taxon>Pseudonocardiales</taxon>
        <taxon>Pseudonocardiaceae</taxon>
        <taxon>Prauserella</taxon>
    </lineage>
</organism>
<name>A0ABN1VN49_9PSEU</name>
<feature type="compositionally biased region" description="Low complexity" evidence="1">
    <location>
        <begin position="11"/>
        <end position="21"/>
    </location>
</feature>
<keyword evidence="3" id="KW-1185">Reference proteome</keyword>
<proteinExistence type="predicted"/>
<reference evidence="2 3" key="1">
    <citation type="journal article" date="2019" name="Int. J. Syst. Evol. Microbiol.">
        <title>The Global Catalogue of Microorganisms (GCM) 10K type strain sequencing project: providing services to taxonomists for standard genome sequencing and annotation.</title>
        <authorList>
            <consortium name="The Broad Institute Genomics Platform"/>
            <consortium name="The Broad Institute Genome Sequencing Center for Infectious Disease"/>
            <person name="Wu L."/>
            <person name="Ma J."/>
        </authorList>
    </citation>
    <scope>NUCLEOTIDE SEQUENCE [LARGE SCALE GENOMIC DNA]</scope>
    <source>
        <strain evidence="2 3">JCM 13022</strain>
    </source>
</reference>
<dbReference type="RefSeq" id="WP_253855301.1">
    <property type="nucleotide sequence ID" value="NZ_BAAALM010000016.1"/>
</dbReference>
<evidence type="ECO:0000256" key="1">
    <source>
        <dbReference type="SAM" id="MobiDB-lite"/>
    </source>
</evidence>
<evidence type="ECO:0000313" key="3">
    <source>
        <dbReference type="Proteomes" id="UP001500467"/>
    </source>
</evidence>
<dbReference type="EMBL" id="BAAALM010000016">
    <property type="protein sequence ID" value="GAA1217823.1"/>
    <property type="molecule type" value="Genomic_DNA"/>
</dbReference>
<dbReference type="Proteomes" id="UP001500467">
    <property type="component" value="Unassembled WGS sequence"/>
</dbReference>
<sequence>MTGASTESGGRTATRALPRPARTADHEVLDPRFDPEPAYWSELRATAGLHADWCWDALAAQAWAARTPQYVTVLHSGDGPYGVVWAAWVGPPTRRHRFARTKRGGRLGGLDVRAPNNASAPGWWFADGAGKRLLTDYVPAMRERVGGARLLLARQLADTDAAAIGTPTRIVRPTEPISVLDTDSFESVDHWLSELRTTRRRSLTQIEQTIGDDPRLEVRTGSMTESDPGEVAALLRHNAEKHHDVPIVPLPMFTGYLENLLCQPDVVGVRYVDPLSGALRALALILDHPQWPVMRSWSTLPLHRGGRRNLYFDMYTQAVRFALASGKKGVVLGKKMTDLKRTFGARTVAQHAVLAPLY</sequence>
<evidence type="ECO:0000313" key="2">
    <source>
        <dbReference type="EMBL" id="GAA1217823.1"/>
    </source>
</evidence>
<accession>A0ABN1VN49</accession>
<protein>
    <submittedName>
        <fullName evidence="2">GNAT family N-acetyltransferase</fullName>
    </submittedName>
</protein>